<dbReference type="Proteomes" id="UP000256329">
    <property type="component" value="Unassembled WGS sequence"/>
</dbReference>
<evidence type="ECO:0000256" key="5">
    <source>
        <dbReference type="ARBA" id="ARBA00051722"/>
    </source>
</evidence>
<keyword evidence="6" id="KW-1133">Transmembrane helix</keyword>
<keyword evidence="6" id="KW-0812">Transmembrane</keyword>
<accession>A0A3D8P652</accession>
<proteinExistence type="inferred from homology"/>
<dbReference type="RefSeq" id="WP_115791788.1">
    <property type="nucleotide sequence ID" value="NZ_QSLN01000001.1"/>
</dbReference>
<comment type="catalytic activity">
    <reaction evidence="5">
        <text>O-phospho-L-tyrosyl-[protein] + H2O = L-tyrosyl-[protein] + phosphate</text>
        <dbReference type="Rhea" id="RHEA:10684"/>
        <dbReference type="Rhea" id="RHEA-COMP:10136"/>
        <dbReference type="Rhea" id="RHEA-COMP:20101"/>
        <dbReference type="ChEBI" id="CHEBI:15377"/>
        <dbReference type="ChEBI" id="CHEBI:43474"/>
        <dbReference type="ChEBI" id="CHEBI:46858"/>
        <dbReference type="ChEBI" id="CHEBI:61978"/>
        <dbReference type="EC" id="3.1.3.48"/>
    </reaction>
</comment>
<dbReference type="OrthoDB" id="9788539at2"/>
<dbReference type="InterPro" id="IPR016667">
    <property type="entry name" value="Caps_polysacc_synth_CpsB/CapC"/>
</dbReference>
<keyword evidence="8" id="KW-1185">Reference proteome</keyword>
<evidence type="ECO:0000256" key="4">
    <source>
        <dbReference type="ARBA" id="ARBA00022912"/>
    </source>
</evidence>
<dbReference type="EC" id="3.1.3.48" evidence="2"/>
<dbReference type="GO" id="GO:0030145">
    <property type="term" value="F:manganese ion binding"/>
    <property type="evidence" value="ECO:0007669"/>
    <property type="project" value="InterPro"/>
</dbReference>
<evidence type="ECO:0000313" key="7">
    <source>
        <dbReference type="EMBL" id="RDV84794.1"/>
    </source>
</evidence>
<gene>
    <name evidence="7" type="ORF">DXX99_01760</name>
</gene>
<protein>
    <recommendedName>
        <fullName evidence="2">protein-tyrosine-phosphatase</fullName>
        <ecNumber evidence="2">3.1.3.48</ecNumber>
    </recommendedName>
</protein>
<dbReference type="InterPro" id="IPR016195">
    <property type="entry name" value="Pol/histidinol_Pase-like"/>
</dbReference>
<evidence type="ECO:0000256" key="6">
    <source>
        <dbReference type="SAM" id="Phobius"/>
    </source>
</evidence>
<comment type="caution">
    <text evidence="7">The sequence shown here is derived from an EMBL/GenBank/DDBJ whole genome shotgun (WGS) entry which is preliminary data.</text>
</comment>
<keyword evidence="3" id="KW-0378">Hydrolase</keyword>
<keyword evidence="4" id="KW-0904">Protein phosphatase</keyword>
<dbReference type="Pfam" id="PF19567">
    <property type="entry name" value="CpsB_CapC"/>
    <property type="match status" value="1"/>
</dbReference>
<name>A0A3D8P652_9THEO</name>
<evidence type="ECO:0000256" key="1">
    <source>
        <dbReference type="ARBA" id="ARBA00005750"/>
    </source>
</evidence>
<dbReference type="Gene3D" id="3.20.20.140">
    <property type="entry name" value="Metal-dependent hydrolases"/>
    <property type="match status" value="1"/>
</dbReference>
<feature type="transmembrane region" description="Helical" evidence="6">
    <location>
        <begin position="212"/>
        <end position="237"/>
    </location>
</feature>
<dbReference type="AlphaFoldDB" id="A0A3D8P652"/>
<feature type="transmembrane region" description="Helical" evidence="6">
    <location>
        <begin position="150"/>
        <end position="167"/>
    </location>
</feature>
<organism evidence="7 8">
    <name type="scientific">Ammonifex thiophilus</name>
    <dbReference type="NCBI Taxonomy" id="444093"/>
    <lineage>
        <taxon>Bacteria</taxon>
        <taxon>Bacillati</taxon>
        <taxon>Bacillota</taxon>
        <taxon>Clostridia</taxon>
        <taxon>Thermoanaerobacterales</taxon>
        <taxon>Thermoanaerobacteraceae</taxon>
        <taxon>Ammonifex</taxon>
    </lineage>
</organism>
<sequence>MIDIHTHILPGLDDGAEDLEEALSMARLALADGVTALVATPHVIRGSFFPSRQEILETVSLLNERLAEQGLPLRVLPGAEYRLEPDLPERLAKGELVPLNDAGRYLLVELPSTFVPPYAERVLYELQLQGVTPILAHPERNAELCRRPELLASLAATFNVLVLFYLLARRIPGLGTRSVLFLAAGAILASLLAGGGAVLVDGYLAGVLAGGALSLALRLALDALAGIAVFAGTCRLLRLDEYLRLENLLRHTLNLIYSGRQFRSSE</sequence>
<dbReference type="SUPFAM" id="SSF89550">
    <property type="entry name" value="PHP domain-like"/>
    <property type="match status" value="1"/>
</dbReference>
<feature type="transmembrane region" description="Helical" evidence="6">
    <location>
        <begin position="179"/>
        <end position="200"/>
    </location>
</feature>
<evidence type="ECO:0000313" key="8">
    <source>
        <dbReference type="Proteomes" id="UP000256329"/>
    </source>
</evidence>
<keyword evidence="6" id="KW-0472">Membrane</keyword>
<dbReference type="PANTHER" id="PTHR39181:SF1">
    <property type="entry name" value="TYROSINE-PROTEIN PHOSPHATASE YWQE"/>
    <property type="match status" value="1"/>
</dbReference>
<evidence type="ECO:0000256" key="2">
    <source>
        <dbReference type="ARBA" id="ARBA00013064"/>
    </source>
</evidence>
<evidence type="ECO:0000256" key="3">
    <source>
        <dbReference type="ARBA" id="ARBA00022801"/>
    </source>
</evidence>
<dbReference type="GO" id="GO:0004725">
    <property type="term" value="F:protein tyrosine phosphatase activity"/>
    <property type="evidence" value="ECO:0007669"/>
    <property type="project" value="UniProtKB-EC"/>
</dbReference>
<reference evidence="7 8" key="1">
    <citation type="submission" date="2018-08" db="EMBL/GenBank/DDBJ databases">
        <title>Form III RuBisCO-mediated autotrophy in Thermodesulfobium bacteria.</title>
        <authorList>
            <person name="Toshchakov S.V."/>
            <person name="Kublanov I.V."/>
            <person name="Frolov E."/>
            <person name="Bonch-Osmolovskaya E.A."/>
            <person name="Tourova T.P."/>
            <person name="Chernych N.A."/>
            <person name="Lebedinsky A.V."/>
        </authorList>
    </citation>
    <scope>NUCLEOTIDE SEQUENCE [LARGE SCALE GENOMIC DNA]</scope>
    <source>
        <strain evidence="7 8">SR</strain>
    </source>
</reference>
<comment type="similarity">
    <text evidence="1">Belongs to the metallo-dependent hydrolases superfamily. CpsB/CapC family.</text>
</comment>
<dbReference type="PANTHER" id="PTHR39181">
    <property type="entry name" value="TYROSINE-PROTEIN PHOSPHATASE YWQE"/>
    <property type="match status" value="1"/>
</dbReference>
<dbReference type="EMBL" id="QSLN01000001">
    <property type="protein sequence ID" value="RDV84794.1"/>
    <property type="molecule type" value="Genomic_DNA"/>
</dbReference>